<dbReference type="SMART" id="SM00490">
    <property type="entry name" value="HELICc"/>
    <property type="match status" value="1"/>
</dbReference>
<protein>
    <recommendedName>
        <fullName evidence="14">ATP-dependent DNA helicase</fullName>
        <ecNumber evidence="14">3.6.4.12</ecNumber>
    </recommendedName>
</protein>
<keyword evidence="9" id="KW-0067">ATP-binding</keyword>
<dbReference type="CDD" id="cd18033">
    <property type="entry name" value="DEXDc_FANCM"/>
    <property type="match status" value="1"/>
</dbReference>
<dbReference type="GO" id="GO:0009378">
    <property type="term" value="F:four-way junction helicase activity"/>
    <property type="evidence" value="ECO:0007669"/>
    <property type="project" value="TreeGrafter"/>
</dbReference>
<feature type="compositionally biased region" description="Acidic residues" evidence="15">
    <location>
        <begin position="953"/>
        <end position="974"/>
    </location>
</feature>
<dbReference type="InterPro" id="IPR044749">
    <property type="entry name" value="FANCM_DEXDc"/>
</dbReference>
<gene>
    <name evidence="18" type="ORF">M431DRAFT_506165</name>
</gene>
<evidence type="ECO:0000256" key="8">
    <source>
        <dbReference type="ARBA" id="ARBA00022806"/>
    </source>
</evidence>
<dbReference type="GO" id="GO:0016887">
    <property type="term" value="F:ATP hydrolysis activity"/>
    <property type="evidence" value="ECO:0007669"/>
    <property type="project" value="RHEA"/>
</dbReference>
<dbReference type="CDD" id="cd12091">
    <property type="entry name" value="FANCM_ID"/>
    <property type="match status" value="1"/>
</dbReference>
<dbReference type="GO" id="GO:0036297">
    <property type="term" value="P:interstrand cross-link repair"/>
    <property type="evidence" value="ECO:0007669"/>
    <property type="project" value="UniProtKB-ARBA"/>
</dbReference>
<dbReference type="GeneID" id="36627332"/>
<dbReference type="InterPro" id="IPR002464">
    <property type="entry name" value="DNA/RNA_helicase_DEAH_CS"/>
</dbReference>
<keyword evidence="6" id="KW-0227">DNA damage</keyword>
<dbReference type="PANTHER" id="PTHR14025">
    <property type="entry name" value="FANCONI ANEMIA GROUP M FANCM FAMILY MEMBER"/>
    <property type="match status" value="1"/>
</dbReference>
<evidence type="ECO:0000256" key="10">
    <source>
        <dbReference type="ARBA" id="ARBA00023125"/>
    </source>
</evidence>
<accession>A0A2T4AH46</accession>
<dbReference type="GO" id="GO:0043138">
    <property type="term" value="F:3'-5' DNA helicase activity"/>
    <property type="evidence" value="ECO:0007669"/>
    <property type="project" value="InterPro"/>
</dbReference>
<evidence type="ECO:0000259" key="17">
    <source>
        <dbReference type="PROSITE" id="PS51194"/>
    </source>
</evidence>
<evidence type="ECO:0000256" key="4">
    <source>
        <dbReference type="ARBA" id="ARBA00011390"/>
    </source>
</evidence>
<evidence type="ECO:0000256" key="15">
    <source>
        <dbReference type="SAM" id="MobiDB-lite"/>
    </source>
</evidence>
<feature type="compositionally biased region" description="Polar residues" evidence="15">
    <location>
        <begin position="1039"/>
        <end position="1050"/>
    </location>
</feature>
<comment type="function">
    <text evidence="1 14">ATP-dependent DNA helicase involved in DNA damage repair by homologous recombination and in genome maintenance. Capable of unwinding D-loops. Plays a role in limiting crossover recombinants during mitotic DNA double-strand break (DSB) repair. Component of a FANCM-MHF complex which promotes gene conversion at blocked replication forks, probably by reversal of the stalled fork.</text>
</comment>
<feature type="compositionally biased region" description="Basic residues" evidence="15">
    <location>
        <begin position="701"/>
        <end position="714"/>
    </location>
</feature>
<evidence type="ECO:0000256" key="12">
    <source>
        <dbReference type="ARBA" id="ARBA00023242"/>
    </source>
</evidence>
<dbReference type="PROSITE" id="PS51192">
    <property type="entry name" value="HELICASE_ATP_BIND_1"/>
    <property type="match status" value="1"/>
</dbReference>
<dbReference type="GO" id="GO:0005524">
    <property type="term" value="F:ATP binding"/>
    <property type="evidence" value="ECO:0007669"/>
    <property type="project" value="UniProtKB-UniRule"/>
</dbReference>
<sequence length="1127" mass="126191">MDSDDFDDDIADEDILAAFDQVSSSNGGKLVSTSTSSSSGSKNNAGDLNKQQWAAQELNDLPSDAFSSPEPVRQIARGPAKPVATARTGFSRTNSGTLRQTTLWGGHAATEDAPRPSQTTTTRVYRADQPPEPPSPHQLDREALKTWVYPTNLGPTRDYQFSIVRNSLFNNTLVALPTGLGKTFIAATVMLNFYRWTKTAKIVFVAPTKPLVTQQIDACYNIAGIPRSETTLLTGDIAPALRSDEWEKRRVFFMTPQTLLNDLSHGYADPKSIGLMVIDEAHRAVGEYAYAKATKLIRRFSNSFRVLALTATPGSKVETVQEVIDNLGISHCEIRTEESLDIRQYVHDRNIDQIVLDPSDEMNLIGELFTEALKPLTEKLSSQNIWYGRNPMALTTYGLIQAQKEWFATRGNRANQGVQFMMRAIFSVLTSLAHSIKLLQYHGIKPFYDNMVDFRSEQEDKGEKGSKYRRQIIDSASFQEMMDKIAGWLKLDGFVGHPKLTALADCVLNHFMDNGEGTRVIVFSEYRDSAEEIVRMFNTHRPLIKATVFVGQADGKRGEGMKQKQQIDTIEKFKTGAYNVLVATSIGEEGLDIGQVDLIVCYDSSASPIRMLQRMGRTGRKRAGNIALLLMRGKEEEQFAKSKDNYEKMQKLICEGSRFNFRFDLSTRIVPRDIRPEVDMRHVEIPVENTQDKSLPEPKKRQVPKGKKKPPKKFHMPDGVQTGFQKVSDFMKVSTNPGERVSKSSSKPKRNPELDDLTAIPELERVVLGSDELYELERTYRNLPFNRNVTDEADLPSMEAHPTLQRQLRPTAFVPHGDYTKRCVKLLQKLGDADCLVRPRRDVDTSDYLEIPVKPFVYSDTGETDSSDDEAAADSKKRQAIEVESDDDSLVFEVQQPKRRKVSTKETQFEKTQPIKTQPIKTQPKKTQPTKTQPKKTQPKKSTQSAARRVLDSGDEDLFDSDLEIDIEEEEEEPGLPPRLSEAKRQKRLNAKSKGKQSRKAAIGSDEIGDDCERDSDLLDESDSDDGADLVDFVVGDDQATSSMFDSEATSPIKPNERTPRAGASKPYFVPTQFTATQESDGVPDLHALAGPSRMQGRAKEASEEAAPTRSRRRTRPALLDSDDSDV</sequence>
<dbReference type="STRING" id="983964.A0A2T4AH46"/>
<dbReference type="GO" id="GO:0005634">
    <property type="term" value="C:nucleus"/>
    <property type="evidence" value="ECO:0007669"/>
    <property type="project" value="UniProtKB-SubCell"/>
</dbReference>
<dbReference type="InterPro" id="IPR027417">
    <property type="entry name" value="P-loop_NTPase"/>
</dbReference>
<evidence type="ECO:0000256" key="9">
    <source>
        <dbReference type="ARBA" id="ARBA00022840"/>
    </source>
</evidence>
<evidence type="ECO:0000256" key="7">
    <source>
        <dbReference type="ARBA" id="ARBA00022801"/>
    </source>
</evidence>
<dbReference type="Proteomes" id="UP000241690">
    <property type="component" value="Unassembled WGS sequence"/>
</dbReference>
<evidence type="ECO:0000256" key="6">
    <source>
        <dbReference type="ARBA" id="ARBA00022763"/>
    </source>
</evidence>
<feature type="compositionally biased region" description="Low complexity" evidence="15">
    <location>
        <begin position="32"/>
        <end position="41"/>
    </location>
</feature>
<keyword evidence="7" id="KW-0378">Hydrolase</keyword>
<feature type="compositionally biased region" description="Basic and acidic residues" evidence="15">
    <location>
        <begin position="685"/>
        <end position="700"/>
    </location>
</feature>
<dbReference type="GO" id="GO:0045003">
    <property type="term" value="P:double-strand break repair via synthesis-dependent strand annealing"/>
    <property type="evidence" value="ECO:0007669"/>
    <property type="project" value="TreeGrafter"/>
</dbReference>
<dbReference type="Pfam" id="PF00271">
    <property type="entry name" value="Helicase_C"/>
    <property type="match status" value="1"/>
</dbReference>
<name>A0A2T4AH46_TRIHA</name>
<dbReference type="InterPro" id="IPR006935">
    <property type="entry name" value="Helicase/UvrB_N"/>
</dbReference>
<comment type="subunit">
    <text evidence="4 14">Interacts with the MHF histone-fold complex to form the FANCM-MHF complex.</text>
</comment>
<feature type="compositionally biased region" description="Basic residues" evidence="15">
    <location>
        <begin position="985"/>
        <end position="999"/>
    </location>
</feature>
<evidence type="ECO:0000256" key="5">
    <source>
        <dbReference type="ARBA" id="ARBA00022741"/>
    </source>
</evidence>
<evidence type="ECO:0000256" key="2">
    <source>
        <dbReference type="ARBA" id="ARBA00004123"/>
    </source>
</evidence>
<dbReference type="AlphaFoldDB" id="A0A2T4AH46"/>
<keyword evidence="10" id="KW-0238">DNA-binding</keyword>
<dbReference type="RefSeq" id="XP_024776092.1">
    <property type="nucleotide sequence ID" value="XM_024918763.1"/>
</dbReference>
<evidence type="ECO:0000313" key="19">
    <source>
        <dbReference type="Proteomes" id="UP000241690"/>
    </source>
</evidence>
<keyword evidence="11" id="KW-0234">DNA repair</keyword>
<dbReference type="InterPro" id="IPR039686">
    <property type="entry name" value="FANCM/Mph1-like_ID"/>
</dbReference>
<evidence type="ECO:0000256" key="11">
    <source>
        <dbReference type="ARBA" id="ARBA00023204"/>
    </source>
</evidence>
<reference evidence="18 19" key="1">
    <citation type="submission" date="2016-07" db="EMBL/GenBank/DDBJ databases">
        <title>Multiple horizontal gene transfer events from other fungi enriched the ability of initially mycotrophic Trichoderma (Ascomycota) to feed on dead plant biomass.</title>
        <authorList>
            <consortium name="DOE Joint Genome Institute"/>
            <person name="Aerts A."/>
            <person name="Atanasova L."/>
            <person name="Chenthamara K."/>
            <person name="Zhang J."/>
            <person name="Grujic M."/>
            <person name="Henrissat B."/>
            <person name="Kuo A."/>
            <person name="Salamov A."/>
            <person name="Lipzen A."/>
            <person name="Labutti K."/>
            <person name="Barry K."/>
            <person name="Miao Y."/>
            <person name="Rahimi M.J."/>
            <person name="Shen Q."/>
            <person name="Grigoriev I.V."/>
            <person name="Kubicek C.P."/>
            <person name="Druzhinina I.S."/>
        </authorList>
    </citation>
    <scope>NUCLEOTIDE SEQUENCE [LARGE SCALE GENOMIC DNA]</scope>
    <source>
        <strain evidence="18 19">CBS 226.95</strain>
    </source>
</reference>
<evidence type="ECO:0000256" key="3">
    <source>
        <dbReference type="ARBA" id="ARBA00009889"/>
    </source>
</evidence>
<keyword evidence="8" id="KW-0347">Helicase</keyword>
<dbReference type="FunFam" id="3.40.50.300:FF:000861">
    <property type="entry name" value="Fanconi anemia, complementation group M"/>
    <property type="match status" value="1"/>
</dbReference>
<dbReference type="InterPro" id="IPR014001">
    <property type="entry name" value="Helicase_ATP-bd"/>
</dbReference>
<organism evidence="18 19">
    <name type="scientific">Trichoderma harzianum CBS 226.95</name>
    <dbReference type="NCBI Taxonomy" id="983964"/>
    <lineage>
        <taxon>Eukaryota</taxon>
        <taxon>Fungi</taxon>
        <taxon>Dikarya</taxon>
        <taxon>Ascomycota</taxon>
        <taxon>Pezizomycotina</taxon>
        <taxon>Sordariomycetes</taxon>
        <taxon>Hypocreomycetidae</taxon>
        <taxon>Hypocreales</taxon>
        <taxon>Hypocreaceae</taxon>
        <taxon>Trichoderma</taxon>
    </lineage>
</organism>
<keyword evidence="12" id="KW-0539">Nucleus</keyword>
<keyword evidence="19" id="KW-1185">Reference proteome</keyword>
<feature type="region of interest" description="Disordered" evidence="15">
    <location>
        <begin position="685"/>
        <end position="720"/>
    </location>
</feature>
<dbReference type="CDD" id="cd18801">
    <property type="entry name" value="SF2_C_FANCM_Hef"/>
    <property type="match status" value="1"/>
</dbReference>
<feature type="compositionally biased region" description="Polar residues" evidence="15">
    <location>
        <begin position="88"/>
        <end position="103"/>
    </location>
</feature>
<evidence type="ECO:0000313" key="18">
    <source>
        <dbReference type="EMBL" id="PTB56415.1"/>
    </source>
</evidence>
<dbReference type="Gene3D" id="1.20.1320.20">
    <property type="entry name" value="hef helicase domain"/>
    <property type="match status" value="1"/>
</dbReference>
<keyword evidence="5" id="KW-0547">Nucleotide-binding</keyword>
<feature type="region of interest" description="Disordered" evidence="15">
    <location>
        <begin position="733"/>
        <end position="755"/>
    </location>
</feature>
<dbReference type="PROSITE" id="PS00690">
    <property type="entry name" value="DEAH_ATP_HELICASE"/>
    <property type="match status" value="1"/>
</dbReference>
<evidence type="ECO:0000256" key="14">
    <source>
        <dbReference type="RuleBase" id="RU367027"/>
    </source>
</evidence>
<evidence type="ECO:0000256" key="13">
    <source>
        <dbReference type="ARBA" id="ARBA00047995"/>
    </source>
</evidence>
<feature type="compositionally biased region" description="Polar residues" evidence="15">
    <location>
        <begin position="42"/>
        <end position="54"/>
    </location>
</feature>
<feature type="compositionally biased region" description="Acidic residues" evidence="15">
    <location>
        <begin position="862"/>
        <end position="872"/>
    </location>
</feature>
<feature type="compositionally biased region" description="Acidic residues" evidence="15">
    <location>
        <begin position="1007"/>
        <end position="1029"/>
    </location>
</feature>
<dbReference type="Gene3D" id="3.40.50.300">
    <property type="entry name" value="P-loop containing nucleotide triphosphate hydrolases"/>
    <property type="match status" value="2"/>
</dbReference>
<feature type="region of interest" description="Disordered" evidence="15">
    <location>
        <begin position="21"/>
        <end position="139"/>
    </location>
</feature>
<comment type="subcellular location">
    <subcellularLocation>
        <location evidence="2 14">Nucleus</location>
    </subcellularLocation>
</comment>
<dbReference type="PROSITE" id="PS51194">
    <property type="entry name" value="HELICASE_CTER"/>
    <property type="match status" value="1"/>
</dbReference>
<dbReference type="Pfam" id="PF04851">
    <property type="entry name" value="ResIII"/>
    <property type="match status" value="1"/>
</dbReference>
<feature type="region of interest" description="Disordered" evidence="15">
    <location>
        <begin position="858"/>
        <end position="1127"/>
    </location>
</feature>
<dbReference type="InterPro" id="IPR001650">
    <property type="entry name" value="Helicase_C-like"/>
</dbReference>
<proteinExistence type="inferred from homology"/>
<dbReference type="EC" id="3.6.4.12" evidence="14"/>
<dbReference type="PANTHER" id="PTHR14025:SF20">
    <property type="entry name" value="FANCONI ANEMIA GROUP M PROTEIN"/>
    <property type="match status" value="1"/>
</dbReference>
<feature type="domain" description="Helicase C-terminal" evidence="17">
    <location>
        <begin position="507"/>
        <end position="665"/>
    </location>
</feature>
<comment type="similarity">
    <text evidence="3 14">Belongs to the DEAD box helicase family. DEAH subfamily. FANCM sub-subfamily.</text>
</comment>
<feature type="compositionally biased region" description="Low complexity" evidence="15">
    <location>
        <begin position="911"/>
        <end position="932"/>
    </location>
</feature>
<dbReference type="EMBL" id="KZ679678">
    <property type="protein sequence ID" value="PTB56415.1"/>
    <property type="molecule type" value="Genomic_DNA"/>
</dbReference>
<dbReference type="FunFam" id="3.40.50.300:FF:001992">
    <property type="entry name" value="ATP-dependent RNA helicase, putative"/>
    <property type="match status" value="1"/>
</dbReference>
<dbReference type="SUPFAM" id="SSF52540">
    <property type="entry name" value="P-loop containing nucleoside triphosphate hydrolases"/>
    <property type="match status" value="1"/>
</dbReference>
<evidence type="ECO:0000259" key="16">
    <source>
        <dbReference type="PROSITE" id="PS51192"/>
    </source>
</evidence>
<dbReference type="SMART" id="SM00487">
    <property type="entry name" value="DEXDc"/>
    <property type="match status" value="1"/>
</dbReference>
<evidence type="ECO:0000256" key="1">
    <source>
        <dbReference type="ARBA" id="ARBA00003813"/>
    </source>
</evidence>
<feature type="domain" description="Helicase ATP-binding" evidence="16">
    <location>
        <begin position="163"/>
        <end position="331"/>
    </location>
</feature>
<dbReference type="GO" id="GO:0000400">
    <property type="term" value="F:four-way junction DNA binding"/>
    <property type="evidence" value="ECO:0007669"/>
    <property type="project" value="TreeGrafter"/>
</dbReference>
<comment type="catalytic activity">
    <reaction evidence="13 14">
        <text>ATP + H2O = ADP + phosphate + H(+)</text>
        <dbReference type="Rhea" id="RHEA:13065"/>
        <dbReference type="ChEBI" id="CHEBI:15377"/>
        <dbReference type="ChEBI" id="CHEBI:15378"/>
        <dbReference type="ChEBI" id="CHEBI:30616"/>
        <dbReference type="ChEBI" id="CHEBI:43474"/>
        <dbReference type="ChEBI" id="CHEBI:456216"/>
        <dbReference type="EC" id="3.6.4.12"/>
    </reaction>
</comment>